<dbReference type="InterPro" id="IPR036291">
    <property type="entry name" value="NAD(P)-bd_dom_sf"/>
</dbReference>
<dbReference type="InterPro" id="IPR055170">
    <property type="entry name" value="GFO_IDH_MocA-like_dom"/>
</dbReference>
<dbReference type="EMBL" id="CAFBPZ010000011">
    <property type="protein sequence ID" value="CAB5035412.1"/>
    <property type="molecule type" value="Genomic_DNA"/>
</dbReference>
<gene>
    <name evidence="5" type="ORF">UFOPK4237_00306</name>
</gene>
<dbReference type="SUPFAM" id="SSF51735">
    <property type="entry name" value="NAD(P)-binding Rossmann-fold domains"/>
    <property type="match status" value="1"/>
</dbReference>
<feature type="domain" description="Gfo/Idh/MocA-like oxidoreductase N-terminal" evidence="3">
    <location>
        <begin position="4"/>
        <end position="115"/>
    </location>
</feature>
<evidence type="ECO:0000259" key="4">
    <source>
        <dbReference type="Pfam" id="PF22725"/>
    </source>
</evidence>
<dbReference type="GO" id="GO:0000166">
    <property type="term" value="F:nucleotide binding"/>
    <property type="evidence" value="ECO:0007669"/>
    <property type="project" value="InterPro"/>
</dbReference>
<dbReference type="GO" id="GO:0016491">
    <property type="term" value="F:oxidoreductase activity"/>
    <property type="evidence" value="ECO:0007669"/>
    <property type="project" value="UniProtKB-KW"/>
</dbReference>
<proteinExistence type="inferred from homology"/>
<dbReference type="AlphaFoldDB" id="A0A6J7S3I9"/>
<protein>
    <submittedName>
        <fullName evidence="5">Unannotated protein</fullName>
    </submittedName>
</protein>
<dbReference type="Pfam" id="PF01408">
    <property type="entry name" value="GFO_IDH_MocA"/>
    <property type="match status" value="1"/>
</dbReference>
<evidence type="ECO:0000256" key="2">
    <source>
        <dbReference type="ARBA" id="ARBA00023002"/>
    </source>
</evidence>
<dbReference type="Gene3D" id="3.40.50.720">
    <property type="entry name" value="NAD(P)-binding Rossmann-like Domain"/>
    <property type="match status" value="1"/>
</dbReference>
<keyword evidence="2" id="KW-0560">Oxidoreductase</keyword>
<dbReference type="InterPro" id="IPR050984">
    <property type="entry name" value="Gfo/Idh/MocA_domain"/>
</dbReference>
<dbReference type="PANTHER" id="PTHR22604:SF105">
    <property type="entry name" value="TRANS-1,2-DIHYDROBENZENE-1,2-DIOL DEHYDROGENASE"/>
    <property type="match status" value="1"/>
</dbReference>
<sequence length="315" mass="34107">MSVKWGFLGAGGIAHSALSGAVHAANNAELYAVASRDANRSWSLSPKVVFDSYEDLLNDPEVDAVYISLANHQHCEWVIRSLEGGKHVLCEKPLGLNAHEVELMTKTAQASGKLLVEAVWSRWHPRFRRLVEVVRAGEIGEVTKISTAFTFEAVIDGNYRANPQMGGGALMDVGVYELHALVGLFGSQPEFELISVERTLGASGVDLTTKVTGMLAGSCEVELLSSFEQPEFQKLEVLGTHGSVKMLGEASFTSWKSVSQLSVNDREESFDAVDAYQLMVEQVSAKILGEPSWVVPLADSIRAAQILDQIAAAEC</sequence>
<dbReference type="Gene3D" id="3.30.360.10">
    <property type="entry name" value="Dihydrodipicolinate Reductase, domain 2"/>
    <property type="match status" value="1"/>
</dbReference>
<dbReference type="InterPro" id="IPR000683">
    <property type="entry name" value="Gfo/Idh/MocA-like_OxRdtase_N"/>
</dbReference>
<evidence type="ECO:0000313" key="5">
    <source>
        <dbReference type="EMBL" id="CAB5035412.1"/>
    </source>
</evidence>
<evidence type="ECO:0000259" key="3">
    <source>
        <dbReference type="Pfam" id="PF01408"/>
    </source>
</evidence>
<dbReference type="SUPFAM" id="SSF55347">
    <property type="entry name" value="Glyceraldehyde-3-phosphate dehydrogenase-like, C-terminal domain"/>
    <property type="match status" value="1"/>
</dbReference>
<dbReference type="PANTHER" id="PTHR22604">
    <property type="entry name" value="OXIDOREDUCTASES"/>
    <property type="match status" value="1"/>
</dbReference>
<dbReference type="Pfam" id="PF22725">
    <property type="entry name" value="GFO_IDH_MocA_C3"/>
    <property type="match status" value="1"/>
</dbReference>
<organism evidence="5">
    <name type="scientific">freshwater metagenome</name>
    <dbReference type="NCBI Taxonomy" id="449393"/>
    <lineage>
        <taxon>unclassified sequences</taxon>
        <taxon>metagenomes</taxon>
        <taxon>ecological metagenomes</taxon>
    </lineage>
</organism>
<reference evidence="5" key="1">
    <citation type="submission" date="2020-05" db="EMBL/GenBank/DDBJ databases">
        <authorList>
            <person name="Chiriac C."/>
            <person name="Salcher M."/>
            <person name="Ghai R."/>
            <person name="Kavagutti S V."/>
        </authorList>
    </citation>
    <scope>NUCLEOTIDE SEQUENCE</scope>
</reference>
<accession>A0A6J7S3I9</accession>
<evidence type="ECO:0000256" key="1">
    <source>
        <dbReference type="ARBA" id="ARBA00010928"/>
    </source>
</evidence>
<name>A0A6J7S3I9_9ZZZZ</name>
<feature type="domain" description="GFO/IDH/MocA-like oxidoreductase" evidence="4">
    <location>
        <begin position="127"/>
        <end position="244"/>
    </location>
</feature>
<comment type="similarity">
    <text evidence="1">Belongs to the Gfo/Idh/MocA family.</text>
</comment>